<name>A0A6C0ED78_9ZZZZ</name>
<evidence type="ECO:0000313" key="1">
    <source>
        <dbReference type="EMBL" id="QHT27064.1"/>
    </source>
</evidence>
<reference evidence="1" key="1">
    <citation type="journal article" date="2020" name="Nature">
        <title>Giant virus diversity and host interactions through global metagenomics.</title>
        <authorList>
            <person name="Schulz F."/>
            <person name="Roux S."/>
            <person name="Paez-Espino D."/>
            <person name="Jungbluth S."/>
            <person name="Walsh D.A."/>
            <person name="Denef V.J."/>
            <person name="McMahon K.D."/>
            <person name="Konstantinidis K.T."/>
            <person name="Eloe-Fadrosh E.A."/>
            <person name="Kyrpides N.C."/>
            <person name="Woyke T."/>
        </authorList>
    </citation>
    <scope>NUCLEOTIDE SEQUENCE</scope>
    <source>
        <strain evidence="1">GVMAG-M-3300023179-2</strain>
    </source>
</reference>
<organism evidence="1">
    <name type="scientific">viral metagenome</name>
    <dbReference type="NCBI Taxonomy" id="1070528"/>
    <lineage>
        <taxon>unclassified sequences</taxon>
        <taxon>metagenomes</taxon>
        <taxon>organismal metagenomes</taxon>
    </lineage>
</organism>
<accession>A0A6C0ED78</accession>
<protein>
    <submittedName>
        <fullName evidence="1">Uncharacterized protein</fullName>
    </submittedName>
</protein>
<proteinExistence type="predicted"/>
<dbReference type="AlphaFoldDB" id="A0A6C0ED78"/>
<sequence length="652" mass="78160">MNTTNLNDMYINEEVIKILNLYNKNTSRSKKFDIYSFDNCYSKNYQKKILLVLIKKISYGNLDFDKNYKIEYFYYLLDFIVDNLNSLINTAENDIIKFDLEINIVKSDLLRNLTNLNKGQYLLIKLTNNIYQNLSDNDIHNYLLIAAKYGTFATFIFWLNKTRYKTIEQLSNNLHEDIFCRCICNSDDRLYKHILDKILLEDKLFFCKNVNLLNTMIICLGGTSMPDKFILKRLRILSEYTELTSNFETMIKSFKSSKVILGIHKYYYIYPHTFINLSDIINNIFLDINFDILITKLYDLMKTNDEKNIINIILILKYNYYKLNNDRKILNLISQNIPKNLKKIIIDNMYQIINIILNINYYNFINNLNNNIIKIIFRIITDNNLLGKFYNKILFVHNDFNYLLFTRFFYCNDICYANKSENKYCFTFRNIKANLLLHHLRMYAKRFYKIKIIMYHIKMYEIHNDIKFFKPIKNIPVLKNGSLNYQLQNQQFSNNLSKKYLLPSEINNIQKIVLREITNGIKINNLPLNIFPFNNIIYNYNIEAEYIENLDLYLIIDIDIPNTTINERYNILKNIHPHAKNFNNLSSINNIDEFHKIINDDKYQISLFLNKYKDINIKWYPKFNCIFIIDNGSNDLYNYFINNTSFTLLDIT</sequence>
<dbReference type="EMBL" id="MN739809">
    <property type="protein sequence ID" value="QHT27064.1"/>
    <property type="molecule type" value="Genomic_DNA"/>
</dbReference>